<dbReference type="Pfam" id="PF00096">
    <property type="entry name" value="zf-C2H2"/>
    <property type="match status" value="1"/>
</dbReference>
<dbReference type="InterPro" id="IPR013087">
    <property type="entry name" value="Znf_C2H2_type"/>
</dbReference>
<protein>
    <recommendedName>
        <fullName evidence="10">C2H2-type domain-containing protein</fullName>
    </recommendedName>
</protein>
<feature type="region of interest" description="Disordered" evidence="9">
    <location>
        <begin position="693"/>
        <end position="725"/>
    </location>
</feature>
<evidence type="ECO:0000256" key="1">
    <source>
        <dbReference type="ARBA" id="ARBA00004123"/>
    </source>
</evidence>
<keyword evidence="12" id="KW-1185">Reference proteome</keyword>
<evidence type="ECO:0000256" key="5">
    <source>
        <dbReference type="ARBA" id="ARBA00022833"/>
    </source>
</evidence>
<evidence type="ECO:0000313" key="11">
    <source>
        <dbReference type="EMBL" id="ROT71288.1"/>
    </source>
</evidence>
<proteinExistence type="predicted"/>
<dbReference type="SUPFAM" id="SSF57667">
    <property type="entry name" value="beta-beta-alpha zinc fingers"/>
    <property type="match status" value="1"/>
</dbReference>
<keyword evidence="4 8" id="KW-0863">Zinc-finger</keyword>
<dbReference type="EMBL" id="QCYY01002315">
    <property type="protein sequence ID" value="ROT71288.1"/>
    <property type="molecule type" value="Genomic_DNA"/>
</dbReference>
<evidence type="ECO:0000256" key="3">
    <source>
        <dbReference type="ARBA" id="ARBA00022737"/>
    </source>
</evidence>
<evidence type="ECO:0000313" key="12">
    <source>
        <dbReference type="Proteomes" id="UP000283509"/>
    </source>
</evidence>
<name>A0A3R7MAA0_PENVA</name>
<evidence type="ECO:0000256" key="8">
    <source>
        <dbReference type="PROSITE-ProRule" id="PRU00042"/>
    </source>
</evidence>
<keyword evidence="2" id="KW-0479">Metal-binding</keyword>
<evidence type="ECO:0000256" key="6">
    <source>
        <dbReference type="ARBA" id="ARBA00023125"/>
    </source>
</evidence>
<feature type="compositionally biased region" description="Basic and acidic residues" evidence="9">
    <location>
        <begin position="933"/>
        <end position="949"/>
    </location>
</feature>
<keyword evidence="7" id="KW-0539">Nucleus</keyword>
<dbReference type="SMART" id="SM00355">
    <property type="entry name" value="ZnF_C2H2"/>
    <property type="match status" value="5"/>
</dbReference>
<dbReference type="OrthoDB" id="4748970at2759"/>
<gene>
    <name evidence="11" type="ORF">C7M84_010393</name>
</gene>
<dbReference type="PROSITE" id="PS50157">
    <property type="entry name" value="ZINC_FINGER_C2H2_2"/>
    <property type="match status" value="3"/>
</dbReference>
<feature type="compositionally biased region" description="Polar residues" evidence="9">
    <location>
        <begin position="697"/>
        <end position="718"/>
    </location>
</feature>
<evidence type="ECO:0000256" key="9">
    <source>
        <dbReference type="SAM" id="MobiDB-lite"/>
    </source>
</evidence>
<dbReference type="GO" id="GO:0008270">
    <property type="term" value="F:zinc ion binding"/>
    <property type="evidence" value="ECO:0007669"/>
    <property type="project" value="UniProtKB-KW"/>
</dbReference>
<dbReference type="GO" id="GO:0003700">
    <property type="term" value="F:DNA-binding transcription factor activity"/>
    <property type="evidence" value="ECO:0007669"/>
    <property type="project" value="TreeGrafter"/>
</dbReference>
<dbReference type="InterPro" id="IPR050589">
    <property type="entry name" value="Ikaros_C2H2-ZF"/>
</dbReference>
<dbReference type="Proteomes" id="UP000283509">
    <property type="component" value="Unassembled WGS sequence"/>
</dbReference>
<dbReference type="AlphaFoldDB" id="A0A3R7MAA0"/>
<feature type="compositionally biased region" description="Polar residues" evidence="9">
    <location>
        <begin position="886"/>
        <end position="907"/>
    </location>
</feature>
<keyword evidence="3" id="KW-0677">Repeat</keyword>
<feature type="domain" description="C2H2-type" evidence="10">
    <location>
        <begin position="276"/>
        <end position="304"/>
    </location>
</feature>
<reference evidence="11 12" key="2">
    <citation type="submission" date="2019-01" db="EMBL/GenBank/DDBJ databases">
        <title>The decoding of complex shrimp genome reveals the adaptation for benthos swimmer, frequently molting mechanism and breeding impact on genome.</title>
        <authorList>
            <person name="Sun Y."/>
            <person name="Gao Y."/>
            <person name="Yu Y."/>
        </authorList>
    </citation>
    <scope>NUCLEOTIDE SEQUENCE [LARGE SCALE GENOMIC DNA]</scope>
    <source>
        <tissue evidence="11">Muscle</tissue>
    </source>
</reference>
<feature type="region of interest" description="Disordered" evidence="9">
    <location>
        <begin position="880"/>
        <end position="972"/>
    </location>
</feature>
<comment type="caution">
    <text evidence="11">The sequence shown here is derived from an EMBL/GenBank/DDBJ whole genome shotgun (WGS) entry which is preliminary data.</text>
</comment>
<evidence type="ECO:0000256" key="7">
    <source>
        <dbReference type="ARBA" id="ARBA00023242"/>
    </source>
</evidence>
<feature type="compositionally biased region" description="Basic and acidic residues" evidence="9">
    <location>
        <begin position="407"/>
        <end position="429"/>
    </location>
</feature>
<dbReference type="GO" id="GO:0005634">
    <property type="term" value="C:nucleus"/>
    <property type="evidence" value="ECO:0007669"/>
    <property type="project" value="UniProtKB-SubCell"/>
</dbReference>
<reference evidence="11 12" key="1">
    <citation type="submission" date="2018-04" db="EMBL/GenBank/DDBJ databases">
        <authorList>
            <person name="Zhang X."/>
            <person name="Yuan J."/>
            <person name="Li F."/>
            <person name="Xiang J."/>
        </authorList>
    </citation>
    <scope>NUCLEOTIDE SEQUENCE [LARGE SCALE GENOMIC DNA]</scope>
    <source>
        <tissue evidence="11">Muscle</tissue>
    </source>
</reference>
<evidence type="ECO:0000256" key="2">
    <source>
        <dbReference type="ARBA" id="ARBA00022723"/>
    </source>
</evidence>
<feature type="region of interest" description="Disordered" evidence="9">
    <location>
        <begin position="387"/>
        <end position="429"/>
    </location>
</feature>
<evidence type="ECO:0000259" key="10">
    <source>
        <dbReference type="PROSITE" id="PS50157"/>
    </source>
</evidence>
<dbReference type="GO" id="GO:0000978">
    <property type="term" value="F:RNA polymerase II cis-regulatory region sequence-specific DNA binding"/>
    <property type="evidence" value="ECO:0007669"/>
    <property type="project" value="TreeGrafter"/>
</dbReference>
<accession>A0A3R7MAA0</accession>
<feature type="domain" description="C2H2-type" evidence="10">
    <location>
        <begin position="304"/>
        <end position="332"/>
    </location>
</feature>
<organism evidence="11 12">
    <name type="scientific">Penaeus vannamei</name>
    <name type="common">Whiteleg shrimp</name>
    <name type="synonym">Litopenaeus vannamei</name>
    <dbReference type="NCBI Taxonomy" id="6689"/>
    <lineage>
        <taxon>Eukaryota</taxon>
        <taxon>Metazoa</taxon>
        <taxon>Ecdysozoa</taxon>
        <taxon>Arthropoda</taxon>
        <taxon>Crustacea</taxon>
        <taxon>Multicrustacea</taxon>
        <taxon>Malacostraca</taxon>
        <taxon>Eumalacostraca</taxon>
        <taxon>Eucarida</taxon>
        <taxon>Decapoda</taxon>
        <taxon>Dendrobranchiata</taxon>
        <taxon>Penaeoidea</taxon>
        <taxon>Penaeidae</taxon>
        <taxon>Penaeus</taxon>
    </lineage>
</organism>
<dbReference type="Gene3D" id="3.30.160.60">
    <property type="entry name" value="Classic Zinc Finger"/>
    <property type="match status" value="1"/>
</dbReference>
<dbReference type="PANTHER" id="PTHR24404:SF114">
    <property type="entry name" value="KLUMPFUSS, ISOFORM B-RELATED"/>
    <property type="match status" value="1"/>
</dbReference>
<sequence>MRMKAQMPLSPSGQYFIQTPDGQIIQVLGSLDDESIQAEPILGESQASEADEGRARSENIVAVGETERNMQIFVVGGNSGEEVYLINAPEREIGDSDQGSALPVSAMMLKDVEASSAQADLTTGKLPADLEAKAGEAENLLTVSLQGENQSLKNSFLDTLPKVPLEKDSLDIQISQPQIQGQVSKPRTALPFAKSLSLMQSPLELLTEGMRVQTDRGEMMAFNLSSVTQAKQMGLHGQKSLKNIASLFGSVVKVLRPVAEEKKQEVLEIKDRPILLSCNECGALLHSERSLQIHIRRYHEEWQDECSLCGEKFYSASYVRSHIQKVHSQDASFQCRLCSYESNELKAIIKHQKVHGKCQSCEKCGKKYKTPKVFRAHVMNCKGSLKMESRVPSKRKGTQVSTSSDDSSQRDGDTDVGVHEVSGEPQAKHQKIEVNVTENREVSSLETYSPTKTVQTKRRYGKVCQAEEGVKKKDAEFKPTSKHYHQQILKMTVEQRPTRHSARGRDRTHRCYLCFKLFSTANELDAHKESYHQVKSARPVRVRTDASLEEEEEDFASTTSVNIKSSHTQSHEDVVIKEEPLEFAEEYENVTIILDDVMKSTHVVKPLCIACKAVTNTDYRKSSKWFSKVPDDDHSEALKRFEQFFPCAIDPKKLMVPWLYAKCVLLIDKIADMEEKLNSMKSDLMLRFRGSDKDTSDNLNDLPQSDLSENVSSLSADNTGLPGQGDLAEGIGKSLADIEAYMKDTCEIMEITKLRKRPGRPRRQQAEKLTPVIVSGDEEEEPTSMNEVVKIVAKGLKKETKASSVEVTCKNWNDRKGSTEVSQKDAEENCLPRVKEEPIHDGFEDIIPGPDSSSWDEIGSNSLACLTNLQEEDFLIGSTKVRKGGDSTSQLFTDQNSSIDSSATEASQDAEHLGQTSEKPLDNDATDQGSNKLKPEQRLEDMSLEKKPDMPLVFETGDSSESQCSKSRDKETEQNLRNFMGALEEAANDLVKNRVKTPEYRYGKRCPKH</sequence>
<comment type="subcellular location">
    <subcellularLocation>
        <location evidence="1">Nucleus</location>
    </subcellularLocation>
</comment>
<keyword evidence="5" id="KW-0862">Zinc</keyword>
<evidence type="ECO:0000256" key="4">
    <source>
        <dbReference type="ARBA" id="ARBA00022771"/>
    </source>
</evidence>
<keyword evidence="6" id="KW-0238">DNA-binding</keyword>
<dbReference type="PANTHER" id="PTHR24404">
    <property type="entry name" value="ZINC FINGER PROTEIN"/>
    <property type="match status" value="1"/>
</dbReference>
<dbReference type="GO" id="GO:0006357">
    <property type="term" value="P:regulation of transcription by RNA polymerase II"/>
    <property type="evidence" value="ECO:0007669"/>
    <property type="project" value="TreeGrafter"/>
</dbReference>
<dbReference type="InterPro" id="IPR036236">
    <property type="entry name" value="Znf_C2H2_sf"/>
</dbReference>
<dbReference type="PROSITE" id="PS00028">
    <property type="entry name" value="ZINC_FINGER_C2H2_1"/>
    <property type="match status" value="3"/>
</dbReference>
<feature type="domain" description="C2H2-type" evidence="10">
    <location>
        <begin position="509"/>
        <end position="537"/>
    </location>
</feature>